<name>A0A645E678_9ZZZZ</name>
<evidence type="ECO:0008006" key="3">
    <source>
        <dbReference type="Google" id="ProtNLM"/>
    </source>
</evidence>
<dbReference type="AlphaFoldDB" id="A0A645E678"/>
<gene>
    <name evidence="2" type="ORF">SDC9_144054</name>
</gene>
<dbReference type="EMBL" id="VSSQ01043222">
    <property type="protein sequence ID" value="MPM96888.1"/>
    <property type="molecule type" value="Genomic_DNA"/>
</dbReference>
<keyword evidence="1" id="KW-0812">Transmembrane</keyword>
<organism evidence="2">
    <name type="scientific">bioreactor metagenome</name>
    <dbReference type="NCBI Taxonomy" id="1076179"/>
    <lineage>
        <taxon>unclassified sequences</taxon>
        <taxon>metagenomes</taxon>
        <taxon>ecological metagenomes</taxon>
    </lineage>
</organism>
<sequence>MELDKKTSSIKVEDIFTAACKLPYCKIDRDVFLTSQLKGKISAQQLCDALDNGTINAGVSIALLNHIAIGAVNMETTKTAALSTVAGIPGGFAMIGTIPADLTQFYAHVFRIAQKLAYIYGYKDINLDDATQNVLMIFLGVMFGVNAATAALAKLAAANAAKIGAKVAGKPLSKYAIYNIAKKVLAWVGVKLTKDGVGKAVSKAVPIVGGAISGGLTVATFLPMAKKLQKELSKFASMTPDNLSKANEKADMILADFEMVQEDLEM</sequence>
<evidence type="ECO:0000256" key="1">
    <source>
        <dbReference type="SAM" id="Phobius"/>
    </source>
</evidence>
<reference evidence="2" key="1">
    <citation type="submission" date="2019-08" db="EMBL/GenBank/DDBJ databases">
        <authorList>
            <person name="Kucharzyk K."/>
            <person name="Murdoch R.W."/>
            <person name="Higgins S."/>
            <person name="Loffler F."/>
        </authorList>
    </citation>
    <scope>NUCLEOTIDE SEQUENCE</scope>
</reference>
<protein>
    <recommendedName>
        <fullName evidence="3">EcsC family protein</fullName>
    </recommendedName>
</protein>
<keyword evidence="1" id="KW-1133">Transmembrane helix</keyword>
<comment type="caution">
    <text evidence="2">The sequence shown here is derived from an EMBL/GenBank/DDBJ whole genome shotgun (WGS) entry which is preliminary data.</text>
</comment>
<keyword evidence="1" id="KW-0472">Membrane</keyword>
<evidence type="ECO:0000313" key="2">
    <source>
        <dbReference type="EMBL" id="MPM96888.1"/>
    </source>
</evidence>
<feature type="transmembrane region" description="Helical" evidence="1">
    <location>
        <begin position="204"/>
        <end position="225"/>
    </location>
</feature>
<feature type="transmembrane region" description="Helical" evidence="1">
    <location>
        <begin position="133"/>
        <end position="153"/>
    </location>
</feature>
<proteinExistence type="predicted"/>
<accession>A0A645E678</accession>